<proteinExistence type="predicted"/>
<accession>A0A0E9QHJ5</accession>
<dbReference type="EMBL" id="GBXM01092343">
    <property type="protein sequence ID" value="JAH16234.1"/>
    <property type="molecule type" value="Transcribed_RNA"/>
</dbReference>
<organism evidence="1">
    <name type="scientific">Anguilla anguilla</name>
    <name type="common">European freshwater eel</name>
    <name type="synonym">Muraena anguilla</name>
    <dbReference type="NCBI Taxonomy" id="7936"/>
    <lineage>
        <taxon>Eukaryota</taxon>
        <taxon>Metazoa</taxon>
        <taxon>Chordata</taxon>
        <taxon>Craniata</taxon>
        <taxon>Vertebrata</taxon>
        <taxon>Euteleostomi</taxon>
        <taxon>Actinopterygii</taxon>
        <taxon>Neopterygii</taxon>
        <taxon>Teleostei</taxon>
        <taxon>Anguilliformes</taxon>
        <taxon>Anguillidae</taxon>
        <taxon>Anguilla</taxon>
    </lineage>
</organism>
<reference evidence="1" key="2">
    <citation type="journal article" date="2015" name="Fish Shellfish Immunol.">
        <title>Early steps in the European eel (Anguilla anguilla)-Vibrio vulnificus interaction in the gills: Role of the RtxA13 toxin.</title>
        <authorList>
            <person name="Callol A."/>
            <person name="Pajuelo D."/>
            <person name="Ebbesson L."/>
            <person name="Teles M."/>
            <person name="MacKenzie S."/>
            <person name="Amaro C."/>
        </authorList>
    </citation>
    <scope>NUCLEOTIDE SEQUENCE</scope>
</reference>
<evidence type="ECO:0000313" key="1">
    <source>
        <dbReference type="EMBL" id="JAH16234.1"/>
    </source>
</evidence>
<dbReference type="AlphaFoldDB" id="A0A0E9QHJ5"/>
<sequence length="16" mass="1636">MLDRGRCVSPSAGCSP</sequence>
<reference evidence="1" key="1">
    <citation type="submission" date="2014-11" db="EMBL/GenBank/DDBJ databases">
        <authorList>
            <person name="Amaro Gonzalez C."/>
        </authorList>
    </citation>
    <scope>NUCLEOTIDE SEQUENCE</scope>
</reference>
<protein>
    <submittedName>
        <fullName evidence="1">Uncharacterized protein</fullName>
    </submittedName>
</protein>
<name>A0A0E9QHJ5_ANGAN</name>